<sequence length="74" mass="8046">MSYSPKIPEMVKVVRRRTESGLDDDKSGIVPTAALYRGGFASRNAIAVGTKAPEDFSIVKNRMDRPRATGVPPL</sequence>
<accession>A0A834HUT9</accession>
<evidence type="ECO:0000313" key="2">
    <source>
        <dbReference type="Proteomes" id="UP000625711"/>
    </source>
</evidence>
<reference evidence="1" key="1">
    <citation type="submission" date="2020-08" db="EMBL/GenBank/DDBJ databases">
        <title>Genome sequencing and assembly of the red palm weevil Rhynchophorus ferrugineus.</title>
        <authorList>
            <person name="Dias G.B."/>
            <person name="Bergman C.M."/>
            <person name="Manee M."/>
        </authorList>
    </citation>
    <scope>NUCLEOTIDE SEQUENCE</scope>
    <source>
        <strain evidence="1">AA-2017</strain>
        <tissue evidence="1">Whole larva</tissue>
    </source>
</reference>
<keyword evidence="2" id="KW-1185">Reference proteome</keyword>
<protein>
    <submittedName>
        <fullName evidence="1">Uncharacterized protein</fullName>
    </submittedName>
</protein>
<evidence type="ECO:0000313" key="1">
    <source>
        <dbReference type="EMBL" id="KAF7268389.1"/>
    </source>
</evidence>
<name>A0A834HUT9_RHYFE</name>
<dbReference type="Proteomes" id="UP000625711">
    <property type="component" value="Unassembled WGS sequence"/>
</dbReference>
<dbReference type="AlphaFoldDB" id="A0A834HUT9"/>
<organism evidence="1 2">
    <name type="scientific">Rhynchophorus ferrugineus</name>
    <name type="common">Red palm weevil</name>
    <name type="synonym">Curculio ferrugineus</name>
    <dbReference type="NCBI Taxonomy" id="354439"/>
    <lineage>
        <taxon>Eukaryota</taxon>
        <taxon>Metazoa</taxon>
        <taxon>Ecdysozoa</taxon>
        <taxon>Arthropoda</taxon>
        <taxon>Hexapoda</taxon>
        <taxon>Insecta</taxon>
        <taxon>Pterygota</taxon>
        <taxon>Neoptera</taxon>
        <taxon>Endopterygota</taxon>
        <taxon>Coleoptera</taxon>
        <taxon>Polyphaga</taxon>
        <taxon>Cucujiformia</taxon>
        <taxon>Curculionidae</taxon>
        <taxon>Dryophthorinae</taxon>
        <taxon>Rhynchophorus</taxon>
    </lineage>
</organism>
<gene>
    <name evidence="1" type="ORF">GWI33_018486</name>
</gene>
<comment type="caution">
    <text evidence="1">The sequence shown here is derived from an EMBL/GenBank/DDBJ whole genome shotgun (WGS) entry which is preliminary data.</text>
</comment>
<dbReference type="EMBL" id="JAACXV010014327">
    <property type="protein sequence ID" value="KAF7268389.1"/>
    <property type="molecule type" value="Genomic_DNA"/>
</dbReference>
<proteinExistence type="predicted"/>